<dbReference type="GO" id="GO:0008270">
    <property type="term" value="F:zinc ion binding"/>
    <property type="evidence" value="ECO:0007669"/>
    <property type="project" value="UniProtKB-KW"/>
</dbReference>
<dbReference type="SMART" id="SM00575">
    <property type="entry name" value="ZnF_PMZ"/>
    <property type="match status" value="1"/>
</dbReference>
<dbReference type="PANTHER" id="PTHR10809:SF162">
    <property type="entry name" value="VESICLE-ASSOCIATED PROTEIN 1-1-LIKE"/>
    <property type="match status" value="1"/>
</dbReference>
<dbReference type="InterPro" id="IPR007527">
    <property type="entry name" value="Znf_SWIM"/>
</dbReference>
<comment type="similarity">
    <text evidence="1">Belongs to the VAMP-associated protein (VAP) (TC 9.B.17) family.</text>
</comment>
<dbReference type="InterPro" id="IPR000535">
    <property type="entry name" value="MSP_dom"/>
</dbReference>
<evidence type="ECO:0000256" key="2">
    <source>
        <dbReference type="ARBA" id="ARBA00022723"/>
    </source>
</evidence>
<dbReference type="InterPro" id="IPR008962">
    <property type="entry name" value="PapD-like_sf"/>
</dbReference>
<dbReference type="PANTHER" id="PTHR10809">
    <property type="entry name" value="VESICLE-ASSOCIATED MEMBRANE PROTEIN-ASSOCIATED PROTEIN"/>
    <property type="match status" value="1"/>
</dbReference>
<dbReference type="PROSITE" id="PS50966">
    <property type="entry name" value="ZF_SWIM"/>
    <property type="match status" value="1"/>
</dbReference>
<feature type="region of interest" description="Disordered" evidence="6">
    <location>
        <begin position="837"/>
        <end position="865"/>
    </location>
</feature>
<dbReference type="SUPFAM" id="SSF49354">
    <property type="entry name" value="PapD-like"/>
    <property type="match status" value="1"/>
</dbReference>
<dbReference type="FunFam" id="2.60.40.10:FF:000813">
    <property type="entry name" value="Vesicle-associated protein 1-1"/>
    <property type="match status" value="1"/>
</dbReference>
<evidence type="ECO:0000313" key="9">
    <source>
        <dbReference type="EMBL" id="KAG6428002.1"/>
    </source>
</evidence>
<dbReference type="Pfam" id="PF00635">
    <property type="entry name" value="Motile_Sperm"/>
    <property type="match status" value="1"/>
</dbReference>
<dbReference type="Pfam" id="PF04434">
    <property type="entry name" value="SWIM"/>
    <property type="match status" value="1"/>
</dbReference>
<evidence type="ECO:0000256" key="4">
    <source>
        <dbReference type="ARBA" id="ARBA00022833"/>
    </source>
</evidence>
<dbReference type="GO" id="GO:0005886">
    <property type="term" value="C:plasma membrane"/>
    <property type="evidence" value="ECO:0007669"/>
    <property type="project" value="TreeGrafter"/>
</dbReference>
<dbReference type="AlphaFoldDB" id="A0A8X8YCA6"/>
<dbReference type="InterPro" id="IPR016763">
    <property type="entry name" value="VAP"/>
</dbReference>
<gene>
    <name evidence="9" type="ORF">SASPL_112250</name>
</gene>
<dbReference type="GO" id="GO:0005789">
    <property type="term" value="C:endoplasmic reticulum membrane"/>
    <property type="evidence" value="ECO:0007669"/>
    <property type="project" value="InterPro"/>
</dbReference>
<evidence type="ECO:0008006" key="11">
    <source>
        <dbReference type="Google" id="ProtNLM"/>
    </source>
</evidence>
<accession>A0A8X8YCA6</accession>
<comment type="caution">
    <text evidence="9">The sequence shown here is derived from an EMBL/GenBank/DDBJ whole genome shotgun (WGS) entry which is preliminary data.</text>
</comment>
<dbReference type="GO" id="GO:0061817">
    <property type="term" value="P:endoplasmic reticulum-plasma membrane tethering"/>
    <property type="evidence" value="ECO:0007669"/>
    <property type="project" value="TreeGrafter"/>
</dbReference>
<dbReference type="Proteomes" id="UP000298416">
    <property type="component" value="Unassembled WGS sequence"/>
</dbReference>
<reference evidence="9" key="2">
    <citation type="submission" date="2020-08" db="EMBL/GenBank/DDBJ databases">
        <title>Plant Genome Project.</title>
        <authorList>
            <person name="Zhang R.-G."/>
        </authorList>
    </citation>
    <scope>NUCLEOTIDE SEQUENCE</scope>
    <source>
        <strain evidence="9">Huo1</strain>
        <tissue evidence="9">Leaf</tissue>
    </source>
</reference>
<keyword evidence="10" id="KW-1185">Reference proteome</keyword>
<evidence type="ECO:0000313" key="10">
    <source>
        <dbReference type="Proteomes" id="UP000298416"/>
    </source>
</evidence>
<dbReference type="Gene3D" id="2.60.40.10">
    <property type="entry name" value="Immunoglobulins"/>
    <property type="match status" value="1"/>
</dbReference>
<dbReference type="InterPro" id="IPR013783">
    <property type="entry name" value="Ig-like_fold"/>
</dbReference>
<dbReference type="GO" id="GO:0090158">
    <property type="term" value="P:endoplasmic reticulum membrane organization"/>
    <property type="evidence" value="ECO:0007669"/>
    <property type="project" value="TreeGrafter"/>
</dbReference>
<dbReference type="InterPro" id="IPR006564">
    <property type="entry name" value="Znf_PMZ"/>
</dbReference>
<dbReference type="Pfam" id="PF03108">
    <property type="entry name" value="DBD_Tnp_Mut"/>
    <property type="match status" value="1"/>
</dbReference>
<dbReference type="EMBL" id="PNBA02000004">
    <property type="protein sequence ID" value="KAG6428002.1"/>
    <property type="molecule type" value="Genomic_DNA"/>
</dbReference>
<organism evidence="9">
    <name type="scientific">Salvia splendens</name>
    <name type="common">Scarlet sage</name>
    <dbReference type="NCBI Taxonomy" id="180675"/>
    <lineage>
        <taxon>Eukaryota</taxon>
        <taxon>Viridiplantae</taxon>
        <taxon>Streptophyta</taxon>
        <taxon>Embryophyta</taxon>
        <taxon>Tracheophyta</taxon>
        <taxon>Spermatophyta</taxon>
        <taxon>Magnoliopsida</taxon>
        <taxon>eudicotyledons</taxon>
        <taxon>Gunneridae</taxon>
        <taxon>Pentapetalae</taxon>
        <taxon>asterids</taxon>
        <taxon>lamiids</taxon>
        <taxon>Lamiales</taxon>
        <taxon>Lamiaceae</taxon>
        <taxon>Nepetoideae</taxon>
        <taxon>Mentheae</taxon>
        <taxon>Salviinae</taxon>
        <taxon>Salvia</taxon>
        <taxon>Salvia subgen. Calosphace</taxon>
        <taxon>core Calosphace</taxon>
    </lineage>
</organism>
<protein>
    <recommendedName>
        <fullName evidence="11">Vesicle-associated membrane protein-associated protein A</fullName>
    </recommendedName>
</protein>
<feature type="compositionally biased region" description="Polar residues" evidence="6">
    <location>
        <begin position="853"/>
        <end position="865"/>
    </location>
</feature>
<keyword evidence="4" id="KW-0862">Zinc</keyword>
<name>A0A8X8YCA6_SALSN</name>
<reference evidence="9" key="1">
    <citation type="submission" date="2018-01" db="EMBL/GenBank/DDBJ databases">
        <authorList>
            <person name="Mao J.F."/>
        </authorList>
    </citation>
    <scope>NUCLEOTIDE SEQUENCE</scope>
    <source>
        <strain evidence="9">Huo1</strain>
        <tissue evidence="9">Leaf</tissue>
    </source>
</reference>
<keyword evidence="2" id="KW-0479">Metal-binding</keyword>
<dbReference type="PROSITE" id="PS50202">
    <property type="entry name" value="MSP"/>
    <property type="match status" value="1"/>
</dbReference>
<dbReference type="InterPro" id="IPR004332">
    <property type="entry name" value="Transposase_MuDR"/>
</dbReference>
<evidence type="ECO:0000256" key="1">
    <source>
        <dbReference type="ARBA" id="ARBA00008932"/>
    </source>
</evidence>
<evidence type="ECO:0000256" key="3">
    <source>
        <dbReference type="ARBA" id="ARBA00022771"/>
    </source>
</evidence>
<keyword evidence="3 5" id="KW-0863">Zinc-finger</keyword>
<evidence type="ECO:0000256" key="6">
    <source>
        <dbReference type="SAM" id="MobiDB-lite"/>
    </source>
</evidence>
<evidence type="ECO:0000256" key="5">
    <source>
        <dbReference type="PROSITE-ProRule" id="PRU00325"/>
    </source>
</evidence>
<feature type="domain" description="SWIM-type" evidence="8">
    <location>
        <begin position="542"/>
        <end position="574"/>
    </location>
</feature>
<proteinExistence type="inferred from homology"/>
<evidence type="ECO:0000259" key="8">
    <source>
        <dbReference type="PROSITE" id="PS50966"/>
    </source>
</evidence>
<evidence type="ECO:0000259" key="7">
    <source>
        <dbReference type="PROSITE" id="PS50202"/>
    </source>
</evidence>
<sequence length="1020" mass="117100">MDGDLGSDSDIDINLDELDDILTFQDSDFDLVDDINIDELNDGVDVILLYVNVWENERNGDGRDEMINESEFDENMDKEDEIWAEGEGERSESDGMISIHSRNEEARISRWHVFNAKRDMKDLKFKHGMLFTNKEVLKQAIRQYVIVNKYNVKVVRDEKDRVNANCLNCEGWMIRASTNKKEKTIQIKKFKDNHKCALEIPQRHITYKWLSETYKEHLRADPKFSNKSLAHQLEVDFKAKTSRSKLWRARRHALEKVMKSEVEQYDVESRESWTWFVRNLSIDLNIENSGSWTGRGLERDGNAIRMRIKLYGMITELVGSVSKCRCHLITAVLLSLFLPYQSKIKLASLINETLTTGSSELQGLIAALDELMPHAEKRFCVRHLWKNLCWATTIKGGPELKDLLWNAAKETYPAEYSRGMALMKKEYIKAWEWLENNPPENWSKLHFKDFSKCDILLNNHNESFNNYILEARDQPILTMLEVIRMKLMKRMCLKGKVAHKYTGAICPKIIKKLEKYKELSSNCWTIEAGARKYSVAAWEKLYVVDLDARTCSCRQWQLSGIPCQHTIPCILQERKNLEEFVHEYYSLDRFKAAYGHVINPLRDIDDYEPTGYLPVQPPPVKVMRGRKQKRRRKTIDEQVCKVAKDGTKILGNAGQVKGNCSKCEGQGHNKRTCAIFLKFENPRSPPFFPFALPITTAAHPQLSGGQIAILSEMSNGELLQIEPLELQFPFELKKQISCSMRLFNKTDNFVAFKVKTTNPKKYCVRPNTGVVAPHSTCDVIVTMQAQKEAPPDMQCRDKFLLQSVVVSPGSSAKDITAEMFSKDSGNQVDECKLRVTYVPPQQPPSPVREGSEEGSSPRASVSDNGTVNQTFELNTMSKGLFEQHESSLETKSLISRLTEEKRSAIQQNNKLQQELVIYCFSLLSSVPVELFLLEGGVEAEKQWGRPDHVRCRCLLDRHPIGVPLEENMIKGRLSGRCAKALACLFKYLGFEVMRCTVLKLAVCLTVEKMPKLVWWFFVIC</sequence>
<feature type="domain" description="MSP" evidence="7">
    <location>
        <begin position="718"/>
        <end position="838"/>
    </location>
</feature>